<evidence type="ECO:0008006" key="6">
    <source>
        <dbReference type="Google" id="ProtNLM"/>
    </source>
</evidence>
<organism evidence="4 5">
    <name type="scientific">Candidatus Sulfuritelmatomonas gaucii</name>
    <dbReference type="NCBI Taxonomy" id="2043161"/>
    <lineage>
        <taxon>Bacteria</taxon>
        <taxon>Pseudomonadati</taxon>
        <taxon>Acidobacteriota</taxon>
        <taxon>Terriglobia</taxon>
        <taxon>Terriglobales</taxon>
        <taxon>Acidobacteriaceae</taxon>
        <taxon>Candidatus Sulfuritelmatomonas</taxon>
    </lineage>
</organism>
<dbReference type="InterPro" id="IPR013549">
    <property type="entry name" value="DUF1731"/>
</dbReference>
<dbReference type="NCBIfam" id="TIGR01777">
    <property type="entry name" value="yfcH"/>
    <property type="match status" value="1"/>
</dbReference>
<feature type="domain" description="NAD-dependent epimerase/dehydratase" evidence="2">
    <location>
        <begin position="15"/>
        <end position="246"/>
    </location>
</feature>
<dbReference type="InterPro" id="IPR010099">
    <property type="entry name" value="SDR39U1"/>
</dbReference>
<evidence type="ECO:0000313" key="5">
    <source>
        <dbReference type="Proteomes" id="UP000239735"/>
    </source>
</evidence>
<evidence type="ECO:0000259" key="3">
    <source>
        <dbReference type="Pfam" id="PF08338"/>
    </source>
</evidence>
<dbReference type="PANTHER" id="PTHR11092">
    <property type="entry name" value="SUGAR NUCLEOTIDE EPIMERASE RELATED"/>
    <property type="match status" value="1"/>
</dbReference>
<dbReference type="InterPro" id="IPR001509">
    <property type="entry name" value="Epimerase_deHydtase"/>
</dbReference>
<accession>A0A2N9L5Q7</accession>
<gene>
    <name evidence="4" type="ORF">SBA5_150009</name>
</gene>
<feature type="domain" description="DUF1731" evidence="3">
    <location>
        <begin position="284"/>
        <end position="328"/>
    </location>
</feature>
<name>A0A2N9L5Q7_9BACT</name>
<dbReference type="AlphaFoldDB" id="A0A2N9L5Q7"/>
<evidence type="ECO:0000256" key="1">
    <source>
        <dbReference type="ARBA" id="ARBA00009353"/>
    </source>
</evidence>
<dbReference type="Pfam" id="PF08338">
    <property type="entry name" value="DUF1731"/>
    <property type="match status" value="1"/>
</dbReference>
<dbReference type="InterPro" id="IPR036291">
    <property type="entry name" value="NAD(P)-bd_dom_sf"/>
</dbReference>
<evidence type="ECO:0000313" key="4">
    <source>
        <dbReference type="EMBL" id="SPE18275.1"/>
    </source>
</evidence>
<dbReference type="EMBL" id="OKRB01000057">
    <property type="protein sequence ID" value="SPE18275.1"/>
    <property type="molecule type" value="Genomic_DNA"/>
</dbReference>
<dbReference type="Gene3D" id="3.40.50.720">
    <property type="entry name" value="NAD(P)-binding Rossmann-like Domain"/>
    <property type="match status" value="1"/>
</dbReference>
<proteinExistence type="inferred from homology"/>
<evidence type="ECO:0000259" key="2">
    <source>
        <dbReference type="Pfam" id="PF01370"/>
    </source>
</evidence>
<reference evidence="5" key="1">
    <citation type="submission" date="2018-02" db="EMBL/GenBank/DDBJ databases">
        <authorList>
            <person name="Hausmann B."/>
        </authorList>
    </citation>
    <scope>NUCLEOTIDE SEQUENCE [LARGE SCALE GENOMIC DNA]</scope>
    <source>
        <strain evidence="5">Peat soil MAG SbA5</strain>
    </source>
</reference>
<protein>
    <recommendedName>
        <fullName evidence="6">TIGR01777 family protein</fullName>
    </recommendedName>
</protein>
<dbReference type="Pfam" id="PF01370">
    <property type="entry name" value="Epimerase"/>
    <property type="match status" value="1"/>
</dbReference>
<dbReference type="SUPFAM" id="SSF51735">
    <property type="entry name" value="NAD(P)-binding Rossmann-fold domains"/>
    <property type="match status" value="1"/>
</dbReference>
<dbReference type="PANTHER" id="PTHR11092:SF0">
    <property type="entry name" value="EPIMERASE FAMILY PROTEIN SDR39U1"/>
    <property type="match status" value="1"/>
</dbReference>
<dbReference type="Proteomes" id="UP000239735">
    <property type="component" value="Unassembled WGS sequence"/>
</dbReference>
<sequence length="337" mass="37825">MMDSCMPPTRALRIVLPGGSGQVGRMLAGYFQERGHHVTVLTRGPYTAPWLTVHWDAKLLGPWVETLEGADVLIHLSGRSVNCRYTQRNRRELRDSRIGPTQLLHEAIGMLPNPPRLWMNASTATIYRHVSQGSEFDQPMDENGELGGNERISPFRRAPEKWDWTTKLIKDWEAAFFSGPTPRTRKIALRTSLVFSPTPGSVFGALSNLVRASLGGTQGNGRQYVSWIHESDYARAIEFLIDHEEIDGPINLAAPNPLPNREFMAALREAWDVPNGIPAPSLLLAIGAIFLRTEPELILKGRRVVPARLLDAGFHFEFPTWPEAAQDLVRKWKERVA</sequence>
<comment type="similarity">
    <text evidence="1">Belongs to the NAD(P)-dependent epimerase/dehydratase family. SDR39U1 subfamily.</text>
</comment>